<evidence type="ECO:0000313" key="9">
    <source>
        <dbReference type="Proteomes" id="UP000267400"/>
    </source>
</evidence>
<dbReference type="HAMAP" id="MF_00925">
    <property type="entry name" value="OM_assembly_BamE"/>
    <property type="match status" value="1"/>
</dbReference>
<dbReference type="Gene3D" id="3.30.1450.10">
    <property type="match status" value="1"/>
</dbReference>
<evidence type="ECO:0000256" key="4">
    <source>
        <dbReference type="HAMAP-Rule" id="MF_00925"/>
    </source>
</evidence>
<organism evidence="8 9">
    <name type="scientific">Halomonas nitroreducens</name>
    <dbReference type="NCBI Taxonomy" id="447425"/>
    <lineage>
        <taxon>Bacteria</taxon>
        <taxon>Pseudomonadati</taxon>
        <taxon>Pseudomonadota</taxon>
        <taxon>Gammaproteobacteria</taxon>
        <taxon>Oceanospirillales</taxon>
        <taxon>Halomonadaceae</taxon>
        <taxon>Halomonas</taxon>
    </lineage>
</organism>
<reference evidence="8 9" key="1">
    <citation type="submission" date="2018-12" db="EMBL/GenBank/DDBJ databases">
        <authorList>
            <person name="Yu L."/>
        </authorList>
    </citation>
    <scope>NUCLEOTIDE SEQUENCE [LARGE SCALE GENOMIC DNA]</scope>
    <source>
        <strain evidence="8 9">11S</strain>
    </source>
</reference>
<comment type="function">
    <text evidence="4">Part of the outer membrane protein assembly complex, which is involved in assembly and insertion of beta-barrel proteins into the outer membrane.</text>
</comment>
<comment type="caution">
    <text evidence="8">The sequence shown here is derived from an EMBL/GenBank/DDBJ whole genome shotgun (WGS) entry which is preliminary data.</text>
</comment>
<dbReference type="InterPro" id="IPR026592">
    <property type="entry name" value="BamE"/>
</dbReference>
<evidence type="ECO:0000256" key="5">
    <source>
        <dbReference type="SAM" id="MobiDB-lite"/>
    </source>
</evidence>
<dbReference type="PANTHER" id="PTHR37482">
    <property type="entry name" value="OUTER MEMBRANE PROTEIN ASSEMBLY FACTOR BAME"/>
    <property type="match status" value="1"/>
</dbReference>
<dbReference type="GO" id="GO:0030674">
    <property type="term" value="F:protein-macromolecule adaptor activity"/>
    <property type="evidence" value="ECO:0007669"/>
    <property type="project" value="TreeGrafter"/>
</dbReference>
<protein>
    <recommendedName>
        <fullName evidence="4">Outer membrane protein assembly factor BamE</fullName>
    </recommendedName>
</protein>
<feature type="region of interest" description="Disordered" evidence="5">
    <location>
        <begin position="123"/>
        <end position="154"/>
    </location>
</feature>
<accession>A0A3S0JXT3</accession>
<feature type="transmembrane region" description="Helical" evidence="6">
    <location>
        <begin position="20"/>
        <end position="38"/>
    </location>
</feature>
<evidence type="ECO:0000256" key="1">
    <source>
        <dbReference type="ARBA" id="ARBA00022729"/>
    </source>
</evidence>
<dbReference type="OrthoDB" id="9808250at2"/>
<evidence type="ECO:0000259" key="7">
    <source>
        <dbReference type="Pfam" id="PF04355"/>
    </source>
</evidence>
<proteinExistence type="inferred from homology"/>
<feature type="domain" description="Outer membrane protein assembly factor BamE" evidence="7">
    <location>
        <begin position="46"/>
        <end position="115"/>
    </location>
</feature>
<keyword evidence="9" id="KW-1185">Reference proteome</keyword>
<keyword evidence="6" id="KW-0812">Transmembrane</keyword>
<dbReference type="Proteomes" id="UP000267400">
    <property type="component" value="Unassembled WGS sequence"/>
</dbReference>
<dbReference type="EMBL" id="RXNS01000004">
    <property type="protein sequence ID" value="RTR05515.1"/>
    <property type="molecule type" value="Genomic_DNA"/>
</dbReference>
<evidence type="ECO:0000256" key="3">
    <source>
        <dbReference type="ARBA" id="ARBA00023237"/>
    </source>
</evidence>
<evidence type="ECO:0000256" key="6">
    <source>
        <dbReference type="SAM" id="Phobius"/>
    </source>
</evidence>
<sequence length="154" mass="17152">MIDQNHDSEEQAQMQKLTRIVTLSVALILTSGCSYFGVYKRDLAQGNLVTPSMSEQLRPGMTRQQVVDLMGSPLLQAPFETNQWDYLYRLDEAYGDVEQRRLTLTFEGNRLVDIEREGDFSTPPSLISERGIGPADGSSGARGNVLEALPLDNE</sequence>
<comment type="subcellular location">
    <subcellularLocation>
        <location evidence="4">Cell outer membrane</location>
    </subcellularLocation>
</comment>
<dbReference type="PANTHER" id="PTHR37482:SF1">
    <property type="entry name" value="OUTER MEMBRANE PROTEIN ASSEMBLY FACTOR BAME"/>
    <property type="match status" value="1"/>
</dbReference>
<keyword evidence="1 4" id="KW-0732">Signal</keyword>
<evidence type="ECO:0000313" key="8">
    <source>
        <dbReference type="EMBL" id="RTR05515.1"/>
    </source>
</evidence>
<keyword evidence="3 4" id="KW-0998">Cell outer membrane</keyword>
<gene>
    <name evidence="4" type="primary">bamE</name>
    <name evidence="8" type="ORF">EKG36_05310</name>
</gene>
<dbReference type="AlphaFoldDB" id="A0A3S0JXT3"/>
<dbReference type="InterPro" id="IPR037873">
    <property type="entry name" value="BamE-like"/>
</dbReference>
<comment type="similarity">
    <text evidence="4">Belongs to the BamE family.</text>
</comment>
<evidence type="ECO:0000256" key="2">
    <source>
        <dbReference type="ARBA" id="ARBA00023136"/>
    </source>
</evidence>
<name>A0A3S0JXT3_9GAMM</name>
<keyword evidence="2 4" id="KW-0472">Membrane</keyword>
<dbReference type="GO" id="GO:0051205">
    <property type="term" value="P:protein insertion into membrane"/>
    <property type="evidence" value="ECO:0007669"/>
    <property type="project" value="UniProtKB-UniRule"/>
</dbReference>
<keyword evidence="6" id="KW-1133">Transmembrane helix</keyword>
<comment type="subunit">
    <text evidence="4">Part of the Bam complex.</text>
</comment>
<dbReference type="InterPro" id="IPR007450">
    <property type="entry name" value="BamE_dom"/>
</dbReference>
<dbReference type="Pfam" id="PF04355">
    <property type="entry name" value="BamE"/>
    <property type="match status" value="1"/>
</dbReference>
<dbReference type="GO" id="GO:1990063">
    <property type="term" value="C:Bam protein complex"/>
    <property type="evidence" value="ECO:0007669"/>
    <property type="project" value="TreeGrafter"/>
</dbReference>
<dbReference type="GO" id="GO:0043165">
    <property type="term" value="P:Gram-negative-bacterium-type cell outer membrane assembly"/>
    <property type="evidence" value="ECO:0007669"/>
    <property type="project" value="UniProtKB-UniRule"/>
</dbReference>